<feature type="chain" id="PRO_5016136862" evidence="1">
    <location>
        <begin position="25"/>
        <end position="125"/>
    </location>
</feature>
<protein>
    <submittedName>
        <fullName evidence="2">Exosortase system-associated protein, TIGR04073 family</fullName>
    </submittedName>
</protein>
<dbReference type="InterPro" id="IPR023824">
    <property type="entry name" value="CHP04073_exosortase-affil"/>
</dbReference>
<feature type="signal peptide" evidence="1">
    <location>
        <begin position="1"/>
        <end position="24"/>
    </location>
</feature>
<keyword evidence="1" id="KW-0732">Signal</keyword>
<proteinExistence type="predicted"/>
<gene>
    <name evidence="2" type="ORF">DM484_26240</name>
</gene>
<name>A0A2W4QM96_9GAMM</name>
<reference evidence="2 3" key="1">
    <citation type="journal article" date="2018" name="Aquat. Microb. Ecol.">
        <title>Gammaproteobacterial methanotrophs dominate.</title>
        <authorList>
            <person name="Rissanen A.J."/>
            <person name="Saarenheimo J."/>
            <person name="Tiirola M."/>
            <person name="Peura S."/>
            <person name="Aalto S.L."/>
            <person name="Karvinen A."/>
            <person name="Nykanen H."/>
        </authorList>
    </citation>
    <scope>NUCLEOTIDE SEQUENCE [LARGE SCALE GENOMIC DNA]</scope>
    <source>
        <strain evidence="2">AMbin10</strain>
    </source>
</reference>
<organism evidence="2 3">
    <name type="scientific">Candidatus Methylumidiphilus alinenensis</name>
    <dbReference type="NCBI Taxonomy" id="2202197"/>
    <lineage>
        <taxon>Bacteria</taxon>
        <taxon>Pseudomonadati</taxon>
        <taxon>Pseudomonadota</taxon>
        <taxon>Gammaproteobacteria</taxon>
        <taxon>Methylococcales</taxon>
        <taxon>Candidatus Methylumidiphilus</taxon>
    </lineage>
</organism>
<accession>A0A2W4QM96</accession>
<dbReference type="NCBIfam" id="TIGR04073">
    <property type="entry name" value="exo_TIGR04073"/>
    <property type="match status" value="1"/>
</dbReference>
<dbReference type="Proteomes" id="UP000249396">
    <property type="component" value="Unassembled WGS sequence"/>
</dbReference>
<comment type="caution">
    <text evidence="2">The sequence shown here is derived from an EMBL/GenBank/DDBJ whole genome shotgun (WGS) entry which is preliminary data.</text>
</comment>
<evidence type="ECO:0000256" key="1">
    <source>
        <dbReference type="SAM" id="SignalP"/>
    </source>
</evidence>
<dbReference type="AlphaFoldDB" id="A0A2W4QM96"/>
<evidence type="ECO:0000313" key="2">
    <source>
        <dbReference type="EMBL" id="PZN71529.1"/>
    </source>
</evidence>
<dbReference type="EMBL" id="QJPH01000519">
    <property type="protein sequence ID" value="PZN71529.1"/>
    <property type="molecule type" value="Genomic_DNA"/>
</dbReference>
<evidence type="ECO:0000313" key="3">
    <source>
        <dbReference type="Proteomes" id="UP000249396"/>
    </source>
</evidence>
<sequence>MSNKILMAFLFASVISLFTPSSHAKDSGISYPAIIAGKFGIGLINTVTGIIEIPKSMMVESAKDGIGMGLSLGFIQGMTNMMGRTLIGMMDVVSFPIPTKPMITPPVIFQDFGQETTYATGWETY</sequence>